<sequence>MSTDGRCLLVLHRALGVRLASGSGRRLSSRRTSSSSAPSPRPSASTAATSQPPASRIPTASRSPRCSCSSSTATTGWASCTVILLLDRF</sequence>
<feature type="region of interest" description="Disordered" evidence="1">
    <location>
        <begin position="21"/>
        <end position="74"/>
    </location>
</feature>
<reference evidence="2" key="2">
    <citation type="submission" date="2018-03" db="EMBL/GenBank/DDBJ databases">
        <title>The Triticum urartu genome reveals the dynamic nature of wheat genome evolution.</title>
        <authorList>
            <person name="Ling H."/>
            <person name="Ma B."/>
            <person name="Shi X."/>
            <person name="Liu H."/>
            <person name="Dong L."/>
            <person name="Sun H."/>
            <person name="Cao Y."/>
            <person name="Gao Q."/>
            <person name="Zheng S."/>
            <person name="Li Y."/>
            <person name="Yu Y."/>
            <person name="Du H."/>
            <person name="Qi M."/>
            <person name="Li Y."/>
            <person name="Yu H."/>
            <person name="Cui Y."/>
            <person name="Wang N."/>
            <person name="Chen C."/>
            <person name="Wu H."/>
            <person name="Zhao Y."/>
            <person name="Zhang J."/>
            <person name="Li Y."/>
            <person name="Zhou W."/>
            <person name="Zhang B."/>
            <person name="Hu W."/>
            <person name="Eijk M."/>
            <person name="Tang J."/>
            <person name="Witsenboer H."/>
            <person name="Zhao S."/>
            <person name="Li Z."/>
            <person name="Zhang A."/>
            <person name="Wang D."/>
            <person name="Liang C."/>
        </authorList>
    </citation>
    <scope>NUCLEOTIDE SEQUENCE [LARGE SCALE GENOMIC DNA]</scope>
    <source>
        <strain evidence="2">cv. G1812</strain>
    </source>
</reference>
<proteinExistence type="predicted"/>
<dbReference type="Gramene" id="TuG1812G0400001553.01.T01">
    <property type="protein sequence ID" value="TuG1812G0400001553.01.T01.cds441339"/>
    <property type="gene ID" value="TuG1812G0400001553.01"/>
</dbReference>
<evidence type="ECO:0000313" key="2">
    <source>
        <dbReference type="EnsemblPlants" id="TuG1812G0400001553.01.T01.cds441339"/>
    </source>
</evidence>
<reference evidence="2" key="3">
    <citation type="submission" date="2022-06" db="UniProtKB">
        <authorList>
            <consortium name="EnsemblPlants"/>
        </authorList>
    </citation>
    <scope>IDENTIFICATION</scope>
</reference>
<organism evidence="2 3">
    <name type="scientific">Triticum urartu</name>
    <name type="common">Red wild einkorn</name>
    <name type="synonym">Crithodium urartu</name>
    <dbReference type="NCBI Taxonomy" id="4572"/>
    <lineage>
        <taxon>Eukaryota</taxon>
        <taxon>Viridiplantae</taxon>
        <taxon>Streptophyta</taxon>
        <taxon>Embryophyta</taxon>
        <taxon>Tracheophyta</taxon>
        <taxon>Spermatophyta</taxon>
        <taxon>Magnoliopsida</taxon>
        <taxon>Liliopsida</taxon>
        <taxon>Poales</taxon>
        <taxon>Poaceae</taxon>
        <taxon>BOP clade</taxon>
        <taxon>Pooideae</taxon>
        <taxon>Triticodae</taxon>
        <taxon>Triticeae</taxon>
        <taxon>Triticinae</taxon>
        <taxon>Triticum</taxon>
    </lineage>
</organism>
<reference evidence="3" key="1">
    <citation type="journal article" date="2013" name="Nature">
        <title>Draft genome of the wheat A-genome progenitor Triticum urartu.</title>
        <authorList>
            <person name="Ling H.Q."/>
            <person name="Zhao S."/>
            <person name="Liu D."/>
            <person name="Wang J."/>
            <person name="Sun H."/>
            <person name="Zhang C."/>
            <person name="Fan H."/>
            <person name="Li D."/>
            <person name="Dong L."/>
            <person name="Tao Y."/>
            <person name="Gao C."/>
            <person name="Wu H."/>
            <person name="Li Y."/>
            <person name="Cui Y."/>
            <person name="Guo X."/>
            <person name="Zheng S."/>
            <person name="Wang B."/>
            <person name="Yu K."/>
            <person name="Liang Q."/>
            <person name="Yang W."/>
            <person name="Lou X."/>
            <person name="Chen J."/>
            <person name="Feng M."/>
            <person name="Jian J."/>
            <person name="Zhang X."/>
            <person name="Luo G."/>
            <person name="Jiang Y."/>
            <person name="Liu J."/>
            <person name="Wang Z."/>
            <person name="Sha Y."/>
            <person name="Zhang B."/>
            <person name="Wu H."/>
            <person name="Tang D."/>
            <person name="Shen Q."/>
            <person name="Xue P."/>
            <person name="Zou S."/>
            <person name="Wang X."/>
            <person name="Liu X."/>
            <person name="Wang F."/>
            <person name="Yang Y."/>
            <person name="An X."/>
            <person name="Dong Z."/>
            <person name="Zhang K."/>
            <person name="Zhang X."/>
            <person name="Luo M.C."/>
            <person name="Dvorak J."/>
            <person name="Tong Y."/>
            <person name="Wang J."/>
            <person name="Yang H."/>
            <person name="Li Z."/>
            <person name="Wang D."/>
            <person name="Zhang A."/>
            <person name="Wang J."/>
        </authorList>
    </citation>
    <scope>NUCLEOTIDE SEQUENCE</scope>
    <source>
        <strain evidence="3">cv. G1812</strain>
    </source>
</reference>
<keyword evidence="3" id="KW-1185">Reference proteome</keyword>
<protein>
    <submittedName>
        <fullName evidence="2">Uncharacterized protein</fullName>
    </submittedName>
</protein>
<name>A0A8R7U729_TRIUA</name>
<dbReference type="EnsemblPlants" id="TuG1812G0400001553.01.T01">
    <property type="protein sequence ID" value="TuG1812G0400001553.01.T01.cds441339"/>
    <property type="gene ID" value="TuG1812G0400001553.01"/>
</dbReference>
<evidence type="ECO:0000313" key="3">
    <source>
        <dbReference type="Proteomes" id="UP000015106"/>
    </source>
</evidence>
<dbReference type="AlphaFoldDB" id="A0A8R7U729"/>
<accession>A0A8R7U729</accession>
<evidence type="ECO:0000256" key="1">
    <source>
        <dbReference type="SAM" id="MobiDB-lite"/>
    </source>
</evidence>
<dbReference type="Proteomes" id="UP000015106">
    <property type="component" value="Chromosome 4"/>
</dbReference>